<feature type="non-terminal residue" evidence="1">
    <location>
        <position position="1"/>
    </location>
</feature>
<sequence length="125" mass="14574">PRDACVAFTVSKSFESAVKSDIIYGRSFFRRSSSLWFVHCEFSHRRRNSISDLCNDPVLIDGGKKSIWLGKRSGKRCIMLSAMNLSSIQGDTPPHFFKWFPSPEDRFEWIVFIKWNRALLPSYYN</sequence>
<dbReference type="PANTHER" id="PTHR32278:SF119">
    <property type="entry name" value="F-BOX PROTEIN PP2-B10-RELATED"/>
    <property type="match status" value="1"/>
</dbReference>
<dbReference type="AlphaFoldDB" id="R0HJH7"/>
<dbReference type="PANTHER" id="PTHR32278">
    <property type="entry name" value="F-BOX DOMAIN-CONTAINING PROTEIN"/>
    <property type="match status" value="1"/>
</dbReference>
<dbReference type="KEGG" id="crb:17886911"/>
<organism evidence="1 2">
    <name type="scientific">Capsella rubella</name>
    <dbReference type="NCBI Taxonomy" id="81985"/>
    <lineage>
        <taxon>Eukaryota</taxon>
        <taxon>Viridiplantae</taxon>
        <taxon>Streptophyta</taxon>
        <taxon>Embryophyta</taxon>
        <taxon>Tracheophyta</taxon>
        <taxon>Spermatophyta</taxon>
        <taxon>Magnoliopsida</taxon>
        <taxon>eudicotyledons</taxon>
        <taxon>Gunneridae</taxon>
        <taxon>Pentapetalae</taxon>
        <taxon>rosids</taxon>
        <taxon>malvids</taxon>
        <taxon>Brassicales</taxon>
        <taxon>Brassicaceae</taxon>
        <taxon>Camelineae</taxon>
        <taxon>Capsella</taxon>
    </lineage>
</organism>
<gene>
    <name evidence="1" type="ORF">CARUB_v10018702mg</name>
</gene>
<keyword evidence="2" id="KW-1185">Reference proteome</keyword>
<dbReference type="OrthoDB" id="1111995at2759"/>
<accession>R0HJH7</accession>
<protein>
    <submittedName>
        <fullName evidence="1">Uncharacterized protein</fullName>
    </submittedName>
</protein>
<proteinExistence type="predicted"/>
<dbReference type="Proteomes" id="UP000029121">
    <property type="component" value="Unassembled WGS sequence"/>
</dbReference>
<dbReference type="EMBL" id="KB870809">
    <property type="protein sequence ID" value="EOA25370.1"/>
    <property type="molecule type" value="Genomic_DNA"/>
</dbReference>
<name>R0HJH7_9BRAS</name>
<reference evidence="2" key="1">
    <citation type="journal article" date="2013" name="Nat. Genet.">
        <title>The Capsella rubella genome and the genomic consequences of rapid mating system evolution.</title>
        <authorList>
            <person name="Slotte T."/>
            <person name="Hazzouri K.M."/>
            <person name="Agren J.A."/>
            <person name="Koenig D."/>
            <person name="Maumus F."/>
            <person name="Guo Y.L."/>
            <person name="Steige K."/>
            <person name="Platts A.E."/>
            <person name="Escobar J.S."/>
            <person name="Newman L.K."/>
            <person name="Wang W."/>
            <person name="Mandakova T."/>
            <person name="Vello E."/>
            <person name="Smith L.M."/>
            <person name="Henz S.R."/>
            <person name="Steffen J."/>
            <person name="Takuno S."/>
            <person name="Brandvain Y."/>
            <person name="Coop G."/>
            <person name="Andolfatto P."/>
            <person name="Hu T.T."/>
            <person name="Blanchette M."/>
            <person name="Clark R.M."/>
            <person name="Quesneville H."/>
            <person name="Nordborg M."/>
            <person name="Gaut B.S."/>
            <person name="Lysak M.A."/>
            <person name="Jenkins J."/>
            <person name="Grimwood J."/>
            <person name="Chapman J."/>
            <person name="Prochnik S."/>
            <person name="Shu S."/>
            <person name="Rokhsar D."/>
            <person name="Schmutz J."/>
            <person name="Weigel D."/>
            <person name="Wright S.I."/>
        </authorList>
    </citation>
    <scope>NUCLEOTIDE SEQUENCE [LARGE SCALE GENOMIC DNA]</scope>
    <source>
        <strain evidence="2">cv. Monte Gargano</strain>
    </source>
</reference>
<evidence type="ECO:0000313" key="1">
    <source>
        <dbReference type="EMBL" id="EOA25370.1"/>
    </source>
</evidence>
<evidence type="ECO:0000313" key="2">
    <source>
        <dbReference type="Proteomes" id="UP000029121"/>
    </source>
</evidence>
<dbReference type="STRING" id="81985.R0HJH7"/>